<evidence type="ECO:0000256" key="1">
    <source>
        <dbReference type="SAM" id="Phobius"/>
    </source>
</evidence>
<dbReference type="RefSeq" id="XP_058343065.1">
    <property type="nucleotide sequence ID" value="XM_058486191.1"/>
</dbReference>
<proteinExistence type="predicted"/>
<gene>
    <name evidence="2" type="ORF">O0I10_006159</name>
</gene>
<sequence length="178" mass="20237">MIDNSSIQDAKQCTINGHTQHQQQLPTAYVSPPSNAIVFHPRNQAESDASFSRYLEQQFSPYSAVFQDRLSLPPTSTMQEHTTITNTLDVEKQQEPGPWWVADWDEDGFYSIGALLFLFGFILPPLWWIGACFPRHPREQAGKMAERWQRLNMAMSIGFSVLLIIAIIVTAAIYGSRY</sequence>
<keyword evidence="1" id="KW-1133">Transmembrane helix</keyword>
<protein>
    <submittedName>
        <fullName evidence="2">Uncharacterized protein</fullName>
    </submittedName>
</protein>
<evidence type="ECO:0000313" key="2">
    <source>
        <dbReference type="EMBL" id="KAJ8658152.1"/>
    </source>
</evidence>
<evidence type="ECO:0000313" key="3">
    <source>
        <dbReference type="Proteomes" id="UP001234581"/>
    </source>
</evidence>
<reference evidence="2 3" key="1">
    <citation type="submission" date="2023-03" db="EMBL/GenBank/DDBJ databases">
        <title>Genome sequence of Lichtheimia ornata CBS 291.66.</title>
        <authorList>
            <person name="Mohabir J.T."/>
            <person name="Shea T.P."/>
            <person name="Kurbessoian T."/>
            <person name="Berby B."/>
            <person name="Fontaine J."/>
            <person name="Livny J."/>
            <person name="Gnirke A."/>
            <person name="Stajich J.E."/>
            <person name="Cuomo C.A."/>
        </authorList>
    </citation>
    <scope>NUCLEOTIDE SEQUENCE [LARGE SCALE GENOMIC DNA]</scope>
    <source>
        <strain evidence="2">CBS 291.66</strain>
    </source>
</reference>
<dbReference type="AlphaFoldDB" id="A0AAD7V316"/>
<keyword evidence="1" id="KW-0472">Membrane</keyword>
<dbReference type="Proteomes" id="UP001234581">
    <property type="component" value="Unassembled WGS sequence"/>
</dbReference>
<dbReference type="GeneID" id="83213570"/>
<name>A0AAD7V316_9FUNG</name>
<accession>A0AAD7V316</accession>
<keyword evidence="3" id="KW-1185">Reference proteome</keyword>
<keyword evidence="1" id="KW-0812">Transmembrane</keyword>
<feature type="transmembrane region" description="Helical" evidence="1">
    <location>
        <begin position="108"/>
        <end position="130"/>
    </location>
</feature>
<organism evidence="2 3">
    <name type="scientific">Lichtheimia ornata</name>
    <dbReference type="NCBI Taxonomy" id="688661"/>
    <lineage>
        <taxon>Eukaryota</taxon>
        <taxon>Fungi</taxon>
        <taxon>Fungi incertae sedis</taxon>
        <taxon>Mucoromycota</taxon>
        <taxon>Mucoromycotina</taxon>
        <taxon>Mucoromycetes</taxon>
        <taxon>Mucorales</taxon>
        <taxon>Lichtheimiaceae</taxon>
        <taxon>Lichtheimia</taxon>
    </lineage>
</organism>
<feature type="transmembrane region" description="Helical" evidence="1">
    <location>
        <begin position="151"/>
        <end position="174"/>
    </location>
</feature>
<comment type="caution">
    <text evidence="2">The sequence shown here is derived from an EMBL/GenBank/DDBJ whole genome shotgun (WGS) entry which is preliminary data.</text>
</comment>
<dbReference type="EMBL" id="JARTCD010000026">
    <property type="protein sequence ID" value="KAJ8658152.1"/>
    <property type="molecule type" value="Genomic_DNA"/>
</dbReference>